<dbReference type="Proteomes" id="UP001242995">
    <property type="component" value="Unassembled WGS sequence"/>
</dbReference>
<name>A0AAW8DKJ2_9MICC</name>
<evidence type="ECO:0000313" key="4">
    <source>
        <dbReference type="Proteomes" id="UP001242995"/>
    </source>
</evidence>
<dbReference type="EMBL" id="JAUSTF010000001">
    <property type="protein sequence ID" value="MDQ0178692.1"/>
    <property type="molecule type" value="Genomic_DNA"/>
</dbReference>
<dbReference type="RefSeq" id="WP_306961682.1">
    <property type="nucleotide sequence ID" value="NZ_JAUSRG010000006.1"/>
</dbReference>
<evidence type="ECO:0000313" key="1">
    <source>
        <dbReference type="EMBL" id="MDP9905568.1"/>
    </source>
</evidence>
<evidence type="ECO:0000313" key="3">
    <source>
        <dbReference type="Proteomes" id="UP001230951"/>
    </source>
</evidence>
<organism evidence="1 4">
    <name type="scientific">Arthrobacter bambusae</name>
    <dbReference type="NCBI Taxonomy" id="1338426"/>
    <lineage>
        <taxon>Bacteria</taxon>
        <taxon>Bacillati</taxon>
        <taxon>Actinomycetota</taxon>
        <taxon>Actinomycetes</taxon>
        <taxon>Micrococcales</taxon>
        <taxon>Micrococcaceae</taxon>
        <taxon>Arthrobacter</taxon>
    </lineage>
</organism>
<accession>A0AAW8DKJ2</accession>
<dbReference type="EMBL" id="JAUSRG010000006">
    <property type="protein sequence ID" value="MDP9905568.1"/>
    <property type="molecule type" value="Genomic_DNA"/>
</dbReference>
<gene>
    <name evidence="1" type="ORF">J2S90_002539</name>
    <name evidence="2" type="ORF">J2S93_000099</name>
</gene>
<dbReference type="AlphaFoldDB" id="A0AAW8DKJ2"/>
<keyword evidence="3" id="KW-1185">Reference proteome</keyword>
<comment type="caution">
    <text evidence="1">The sequence shown here is derived from an EMBL/GenBank/DDBJ whole genome shotgun (WGS) entry which is preliminary data.</text>
</comment>
<proteinExistence type="predicted"/>
<dbReference type="Proteomes" id="UP001230951">
    <property type="component" value="Unassembled WGS sequence"/>
</dbReference>
<protein>
    <submittedName>
        <fullName evidence="1">Uncharacterized protein</fullName>
    </submittedName>
</protein>
<reference evidence="1 3" key="1">
    <citation type="submission" date="2023-07" db="EMBL/GenBank/DDBJ databases">
        <title>Sorghum-associated microbial communities from plants grown in Nebraska, USA.</title>
        <authorList>
            <person name="Schachtman D."/>
        </authorList>
    </citation>
    <scope>NUCLEOTIDE SEQUENCE</scope>
    <source>
        <strain evidence="1">DS1006</strain>
        <strain evidence="2 3">DS1016</strain>
    </source>
</reference>
<evidence type="ECO:0000313" key="2">
    <source>
        <dbReference type="EMBL" id="MDQ0178692.1"/>
    </source>
</evidence>
<sequence length="110" mass="12027">MVRIEELTDTDTGTFAFRTSTGSLYRIALGDSRSLTHLPADQDPEAAYRSAGVSVLRMDTQEIPLLGIGKLKVGERAILFLDILGDGITVTTRDTSEVVSIHLLRNPRPD</sequence>